<keyword evidence="2" id="KW-0496">Mitochondrion</keyword>
<dbReference type="InterPro" id="IPR027434">
    <property type="entry name" value="Homing_endonucl"/>
</dbReference>
<gene>
    <name evidence="2" type="primary">orf206</name>
</gene>
<keyword evidence="2" id="KW-0255">Endonuclease</keyword>
<name>K9L363_MAGMU</name>
<dbReference type="Pfam" id="PF03161">
    <property type="entry name" value="LAGLIDADG_2"/>
    <property type="match status" value="1"/>
</dbReference>
<keyword evidence="2" id="KW-0540">Nuclease</keyword>
<sequence length="206" mass="24304">MYTRPRAGVLVGLLLSDEYINKTSGSKVLGREPIGKCRFGFKQSIIHHEYFFFTFMQLSHYCIAYPKLVKSRINNKAYYGLQFMTRTLPCFSVLSLWFYKDNVKIMPHNLYDIITYESLAHIIMSDGARNNRGLNLHLQNFSCKELIFFMNILKIKFDLDCTLHKSRNLYTVYIRSESTKKLYPHIKDLITPSMRYKLLDHFVNLS</sequence>
<organism evidence="2">
    <name type="scientific">Magnusiomyces magnusii</name>
    <name type="common">Yeast</name>
    <name type="synonym">Dipodascus magnusii</name>
    <dbReference type="NCBI Taxonomy" id="43963"/>
    <lineage>
        <taxon>Eukaryota</taxon>
        <taxon>Fungi</taxon>
        <taxon>Dikarya</taxon>
        <taxon>Ascomycota</taxon>
        <taxon>Saccharomycotina</taxon>
        <taxon>Dipodascomycetes</taxon>
        <taxon>Dipodascales</taxon>
        <taxon>Dipodascaceae</taxon>
        <taxon>Magnusiomyces</taxon>
    </lineage>
</organism>
<dbReference type="GO" id="GO:0004519">
    <property type="term" value="F:endonuclease activity"/>
    <property type="evidence" value="ECO:0007669"/>
    <property type="project" value="UniProtKB-KW"/>
</dbReference>
<protein>
    <submittedName>
        <fullName evidence="2">Putative LAGLIDADG 2 endonuclease</fullName>
    </submittedName>
</protein>
<dbReference type="AlphaFoldDB" id="K9L363"/>
<dbReference type="EMBL" id="JQ236859">
    <property type="protein sequence ID" value="AEY71978.2"/>
    <property type="molecule type" value="Genomic_DNA"/>
</dbReference>
<feature type="domain" description="Homing endonuclease LAGLIDADG" evidence="1">
    <location>
        <begin position="9"/>
        <end position="182"/>
    </location>
</feature>
<reference evidence="2" key="1">
    <citation type="journal article" date="2014" name="Proc. Natl. Acad. Sci. U.S.A.">
        <title>Massive programmed translational jumping in mitochondria.</title>
        <authorList>
            <person name="Lang B.F."/>
            <person name="Jakubkova M."/>
            <person name="Hegedusova E."/>
            <person name="Daoud R."/>
            <person name="Forget L."/>
            <person name="Brejova B."/>
            <person name="Vinar T."/>
            <person name="Kosa P."/>
            <person name="Fricova D."/>
            <person name="Nebohacova M."/>
            <person name="Griac P."/>
            <person name="Tomaska L."/>
            <person name="Burger G."/>
            <person name="Nosek J."/>
        </authorList>
    </citation>
    <scope>NUCLEOTIDE SEQUENCE</scope>
    <source>
        <strain evidence="2">CBS 234.85</strain>
    </source>
</reference>
<accession>K9L363</accession>
<geneLocation type="mitochondrion" evidence="2"/>
<keyword evidence="2" id="KW-0378">Hydrolase</keyword>
<dbReference type="Gene3D" id="3.10.28.10">
    <property type="entry name" value="Homing endonucleases"/>
    <property type="match status" value="2"/>
</dbReference>
<dbReference type="SUPFAM" id="SSF55608">
    <property type="entry name" value="Homing endonucleases"/>
    <property type="match status" value="1"/>
</dbReference>
<dbReference type="InterPro" id="IPR004860">
    <property type="entry name" value="LAGLIDADG_dom"/>
</dbReference>
<evidence type="ECO:0000313" key="2">
    <source>
        <dbReference type="EMBL" id="AEY71978.2"/>
    </source>
</evidence>
<proteinExistence type="predicted"/>
<evidence type="ECO:0000259" key="1">
    <source>
        <dbReference type="Pfam" id="PF03161"/>
    </source>
</evidence>